<dbReference type="RefSeq" id="WP_048443518.1">
    <property type="nucleotide sequence ID" value="NZ_LABY01000044.1"/>
</dbReference>
<protein>
    <submittedName>
        <fullName evidence="2">Uncharacterized protein</fullName>
    </submittedName>
</protein>
<feature type="compositionally biased region" description="Basic and acidic residues" evidence="1">
    <location>
        <begin position="1"/>
        <end position="12"/>
    </location>
</feature>
<organism evidence="2 3">
    <name type="scientific">Methylobacterium variabile</name>
    <dbReference type="NCBI Taxonomy" id="298794"/>
    <lineage>
        <taxon>Bacteria</taxon>
        <taxon>Pseudomonadati</taxon>
        <taxon>Pseudomonadota</taxon>
        <taxon>Alphaproteobacteria</taxon>
        <taxon>Hyphomicrobiales</taxon>
        <taxon>Methylobacteriaceae</taxon>
        <taxon>Methylobacterium</taxon>
    </lineage>
</organism>
<feature type="region of interest" description="Disordered" evidence="1">
    <location>
        <begin position="186"/>
        <end position="222"/>
    </location>
</feature>
<keyword evidence="3" id="KW-1185">Reference proteome</keyword>
<comment type="caution">
    <text evidence="2">The sequence shown here is derived from an EMBL/GenBank/DDBJ whole genome shotgun (WGS) entry which is preliminary data.</text>
</comment>
<evidence type="ECO:0000256" key="1">
    <source>
        <dbReference type="SAM" id="MobiDB-lite"/>
    </source>
</evidence>
<dbReference type="AlphaFoldDB" id="A0A0J6T3Z0"/>
<reference evidence="2 3" key="1">
    <citation type="submission" date="2015-03" db="EMBL/GenBank/DDBJ databases">
        <title>Genome sequencing of Methylobacterium variabile DSM 16961.</title>
        <authorList>
            <person name="Chaudhry V."/>
            <person name="Patil P.B."/>
        </authorList>
    </citation>
    <scope>NUCLEOTIDE SEQUENCE [LARGE SCALE GENOMIC DNA]</scope>
    <source>
        <strain evidence="2 3">DSM 16961</strain>
    </source>
</reference>
<evidence type="ECO:0000313" key="2">
    <source>
        <dbReference type="EMBL" id="KMO40649.1"/>
    </source>
</evidence>
<sequence>MKREERVYDLPPERQPGFKPPPGEDDTPHWHGIYNLPRRVRRALRRPLSILFLTRRTQLLQAVNALLLTIGRFHTAPSVFDVRGCGLEGGFLLDRRGLTGPNAPPTMQHISEWLCREAIRFLLNVGLIERITPKALTAVEDRNGRFGFWLKAVRHKDGIRAPAVRYKLGPLLRSLFAETLRRPVPGAPEKEVTTRPPVGVSSDQDKNQGKNTLSGVSMGEPLPHRQVGELVRSPEPEDPSIPTGVTAAAYLARRGVFEQRTEEDYLRAKREVQEELARKAARRMASGGGLFDI</sequence>
<proteinExistence type="predicted"/>
<evidence type="ECO:0000313" key="3">
    <source>
        <dbReference type="Proteomes" id="UP000035955"/>
    </source>
</evidence>
<name>A0A0J6T3Z0_9HYPH</name>
<dbReference type="Proteomes" id="UP000035955">
    <property type="component" value="Unassembled WGS sequence"/>
</dbReference>
<dbReference type="PATRIC" id="fig|298794.3.peg.5760"/>
<dbReference type="OrthoDB" id="9982659at2"/>
<accession>A0A0J6T3Z0</accession>
<dbReference type="EMBL" id="LABY01000044">
    <property type="protein sequence ID" value="KMO40649.1"/>
    <property type="molecule type" value="Genomic_DNA"/>
</dbReference>
<gene>
    <name evidence="2" type="ORF">VQ02_07355</name>
</gene>
<feature type="region of interest" description="Disordered" evidence="1">
    <location>
        <begin position="1"/>
        <end position="28"/>
    </location>
</feature>